<evidence type="ECO:0000256" key="8">
    <source>
        <dbReference type="SAM" id="MobiDB-lite"/>
    </source>
</evidence>
<evidence type="ECO:0000313" key="11">
    <source>
        <dbReference type="EMBL" id="CAD8342271.1"/>
    </source>
</evidence>
<evidence type="ECO:0000256" key="1">
    <source>
        <dbReference type="ARBA" id="ARBA00004167"/>
    </source>
</evidence>
<keyword evidence="2" id="KW-0328">Glycosyltransferase</keyword>
<accession>A0A7R9ZSH8</accession>
<keyword evidence="4 9" id="KW-0812">Transmembrane</keyword>
<keyword evidence="5 9" id="KW-1133">Transmembrane helix</keyword>
<dbReference type="GO" id="GO:0016020">
    <property type="term" value="C:membrane"/>
    <property type="evidence" value="ECO:0007669"/>
    <property type="project" value="UniProtKB-SubCell"/>
</dbReference>
<feature type="transmembrane region" description="Helical" evidence="9">
    <location>
        <begin position="16"/>
        <end position="35"/>
    </location>
</feature>
<evidence type="ECO:0000256" key="5">
    <source>
        <dbReference type="ARBA" id="ARBA00022989"/>
    </source>
</evidence>
<evidence type="ECO:0000259" key="10">
    <source>
        <dbReference type="Pfam" id="PF04577"/>
    </source>
</evidence>
<feature type="domain" description="Glycosyltransferase 61 catalytic" evidence="10">
    <location>
        <begin position="321"/>
        <end position="404"/>
    </location>
</feature>
<organism evidence="11">
    <name type="scientific">Craspedostauros australis</name>
    <dbReference type="NCBI Taxonomy" id="1486917"/>
    <lineage>
        <taxon>Eukaryota</taxon>
        <taxon>Sar</taxon>
        <taxon>Stramenopiles</taxon>
        <taxon>Ochrophyta</taxon>
        <taxon>Bacillariophyta</taxon>
        <taxon>Bacillariophyceae</taxon>
        <taxon>Bacillariophycidae</taxon>
        <taxon>Naviculales</taxon>
        <taxon>Naviculaceae</taxon>
        <taxon>Craspedostauros</taxon>
    </lineage>
</organism>
<protein>
    <recommendedName>
        <fullName evidence="10">Glycosyltransferase 61 catalytic domain-containing protein</fullName>
    </recommendedName>
</protein>
<feature type="compositionally biased region" description="Low complexity" evidence="8">
    <location>
        <begin position="295"/>
        <end position="309"/>
    </location>
</feature>
<dbReference type="PANTHER" id="PTHR20961:SF38">
    <property type="entry name" value="PROTEIN O-LINKED-MANNOSE BETA-1,4-N-ACETYLGLUCOSAMINYLTRANSFERASE 2"/>
    <property type="match status" value="1"/>
</dbReference>
<evidence type="ECO:0000256" key="6">
    <source>
        <dbReference type="ARBA" id="ARBA00023136"/>
    </source>
</evidence>
<feature type="region of interest" description="Disordered" evidence="8">
    <location>
        <begin position="287"/>
        <end position="321"/>
    </location>
</feature>
<dbReference type="InterPro" id="IPR007657">
    <property type="entry name" value="Glycosyltransferase_61"/>
</dbReference>
<evidence type="ECO:0000256" key="2">
    <source>
        <dbReference type="ARBA" id="ARBA00022676"/>
    </source>
</evidence>
<evidence type="ECO:0000256" key="9">
    <source>
        <dbReference type="SAM" id="Phobius"/>
    </source>
</evidence>
<dbReference type="GO" id="GO:0016757">
    <property type="term" value="F:glycosyltransferase activity"/>
    <property type="evidence" value="ECO:0007669"/>
    <property type="project" value="UniProtKB-KW"/>
</dbReference>
<reference evidence="11" key="1">
    <citation type="submission" date="2021-01" db="EMBL/GenBank/DDBJ databases">
        <authorList>
            <person name="Corre E."/>
            <person name="Pelletier E."/>
            <person name="Niang G."/>
            <person name="Scheremetjew M."/>
            <person name="Finn R."/>
            <person name="Kale V."/>
            <person name="Holt S."/>
            <person name="Cochrane G."/>
            <person name="Meng A."/>
            <person name="Brown T."/>
            <person name="Cohen L."/>
        </authorList>
    </citation>
    <scope>NUCLEOTIDE SEQUENCE</scope>
    <source>
        <strain evidence="11">CCMP3328</strain>
    </source>
</reference>
<dbReference type="InterPro" id="IPR049625">
    <property type="entry name" value="Glyco_transf_61_cat"/>
</dbReference>
<dbReference type="Pfam" id="PF04577">
    <property type="entry name" value="Glyco_transf_61"/>
    <property type="match status" value="1"/>
</dbReference>
<evidence type="ECO:0000256" key="3">
    <source>
        <dbReference type="ARBA" id="ARBA00022679"/>
    </source>
</evidence>
<comment type="subcellular location">
    <subcellularLocation>
        <location evidence="1">Membrane</location>
        <topology evidence="1">Single-pass membrane protein</topology>
    </subcellularLocation>
</comment>
<name>A0A7R9ZSH8_9STRA</name>
<keyword evidence="7" id="KW-0325">Glycoprotein</keyword>
<keyword evidence="3" id="KW-0808">Transferase</keyword>
<evidence type="ECO:0000256" key="7">
    <source>
        <dbReference type="ARBA" id="ARBA00023180"/>
    </source>
</evidence>
<dbReference type="PANTHER" id="PTHR20961">
    <property type="entry name" value="GLYCOSYLTRANSFERASE"/>
    <property type="match status" value="1"/>
</dbReference>
<dbReference type="EMBL" id="HBEF01023274">
    <property type="protein sequence ID" value="CAD8342271.1"/>
    <property type="molecule type" value="Transcribed_RNA"/>
</dbReference>
<evidence type="ECO:0000256" key="4">
    <source>
        <dbReference type="ARBA" id="ARBA00022692"/>
    </source>
</evidence>
<gene>
    <name evidence="11" type="ORF">CAUS1442_LOCUS14406</name>
</gene>
<keyword evidence="6 9" id="KW-0472">Membrane</keyword>
<proteinExistence type="predicted"/>
<dbReference type="AlphaFoldDB" id="A0A7R9ZSH8"/>
<sequence length="489" mass="54548">MSSRSANSGIPCSLKAVRFIVALSIFGFSLMTWTISLRMLNSSKYADDPFTLGNAFKHPTGLLAEHPDRWTRNITEFPAFMLQWPTDPFDANGCNILNISIPHTFNVTNYPTSYDLLSVFGDIYGNLTEAWNQVDAATIHGAETKVVGTENGRQKQIKTVVCTVKNHTYVHHFPHQMQQIFPCWSLWRHFPDANHVFIARKPFFGQMTEGSAFTEGMVKVLKASNVTLIQQHVKFFKGDHRSHLDELLIAHAHRIEGYQTVYDDDLQYLRRRTLAALGMGHHIDQSCGRTQPGDGMSTSQTTSTAAGTGEANGGVASSIPGSKFRPPRIAIANRNGTRRMLGAHKVAIFFQKDLQLPYRPPVFFIENMSFEQQVEAFNTVDILLTPHGAQLTLIPFMHRCSSVIEVLPRAYDWSEFFGRLAAIAGVNHSYIYLGTDIAAEAASMASFDDQMFVRKSLVCAPAHAMVAAVKTQIDRWHQCCEFAGLGVNS</sequence>